<dbReference type="EMBL" id="LGUA01000061">
    <property type="protein sequence ID" value="OAX84626.1"/>
    <property type="molecule type" value="Genomic_DNA"/>
</dbReference>
<sequence>MAFEVAFEVGSGEHDVRNDQYSALHDSARHSIQPPNWYSEWHLASMALIAVTVLRIIKNTDRNSITVEDHHDTMNQKIVS</sequence>
<proteinExistence type="predicted"/>
<name>A0A1B7P6F9_9EURO</name>
<comment type="caution">
    <text evidence="1">The sequence shown here is derived from an EMBL/GenBank/DDBJ whole genome shotgun (WGS) entry which is preliminary data.</text>
</comment>
<dbReference type="Proteomes" id="UP000091918">
    <property type="component" value="Unassembled WGS sequence"/>
</dbReference>
<evidence type="ECO:0000313" key="2">
    <source>
        <dbReference type="Proteomes" id="UP000091918"/>
    </source>
</evidence>
<reference evidence="1 2" key="1">
    <citation type="submission" date="2015-07" db="EMBL/GenBank/DDBJ databases">
        <title>Emmonsia species relationships and genome sequence.</title>
        <authorList>
            <person name="Cuomo C.A."/>
            <person name="Schwartz I.S."/>
            <person name="Kenyon C."/>
            <person name="de Hoog G.S."/>
            <person name="Govender N.P."/>
            <person name="Botha A."/>
            <person name="Moreno L."/>
            <person name="de Vries M."/>
            <person name="Munoz J.F."/>
            <person name="Stielow J.B."/>
        </authorList>
    </citation>
    <scope>NUCLEOTIDE SEQUENCE [LARGE SCALE GENOMIC DNA]</scope>
    <source>
        <strain evidence="1 2">CBS 136260</strain>
    </source>
</reference>
<keyword evidence="2" id="KW-1185">Reference proteome</keyword>
<accession>A0A1B7P6F9</accession>
<evidence type="ECO:0000313" key="1">
    <source>
        <dbReference type="EMBL" id="OAX84626.1"/>
    </source>
</evidence>
<organism evidence="1 2">
    <name type="scientific">Emergomyces africanus</name>
    <dbReference type="NCBI Taxonomy" id="1955775"/>
    <lineage>
        <taxon>Eukaryota</taxon>
        <taxon>Fungi</taxon>
        <taxon>Dikarya</taxon>
        <taxon>Ascomycota</taxon>
        <taxon>Pezizomycotina</taxon>
        <taxon>Eurotiomycetes</taxon>
        <taxon>Eurotiomycetidae</taxon>
        <taxon>Onygenales</taxon>
        <taxon>Ajellomycetaceae</taxon>
        <taxon>Emergomyces</taxon>
    </lineage>
</organism>
<gene>
    <name evidence="1" type="ORF">ACJ72_00990</name>
</gene>
<dbReference type="AlphaFoldDB" id="A0A1B7P6F9"/>
<protein>
    <submittedName>
        <fullName evidence="1">Uncharacterized protein</fullName>
    </submittedName>
</protein>